<dbReference type="Ensembl" id="ENSACDT00005017809.1">
    <property type="protein sequence ID" value="ENSACDP00005014816.1"/>
    <property type="gene ID" value="ENSACDG00005010849.1"/>
</dbReference>
<proteinExistence type="predicted"/>
<evidence type="ECO:0000313" key="3">
    <source>
        <dbReference type="Ensembl" id="ENSACDP00005014816.1"/>
    </source>
</evidence>
<dbReference type="InterPro" id="IPR001331">
    <property type="entry name" value="GDS_CDC24_CS"/>
</dbReference>
<dbReference type="PROSITE" id="PS50003">
    <property type="entry name" value="PH_DOMAIN"/>
    <property type="match status" value="1"/>
</dbReference>
<dbReference type="Pfam" id="PF00621">
    <property type="entry name" value="RhoGEF"/>
    <property type="match status" value="1"/>
</dbReference>
<dbReference type="PROSITE" id="PS00741">
    <property type="entry name" value="DH_1"/>
    <property type="match status" value="1"/>
</dbReference>
<reference evidence="3" key="2">
    <citation type="submission" date="2025-09" db="UniProtKB">
        <authorList>
            <consortium name="Ensembl"/>
        </authorList>
    </citation>
    <scope>IDENTIFICATION</scope>
</reference>
<keyword evidence="4" id="KW-1185">Reference proteome</keyword>
<accession>A0A8B9E5H9</accession>
<organism evidence="3 4">
    <name type="scientific">Anser cygnoides</name>
    <name type="common">Swan goose</name>
    <dbReference type="NCBI Taxonomy" id="8845"/>
    <lineage>
        <taxon>Eukaryota</taxon>
        <taxon>Metazoa</taxon>
        <taxon>Chordata</taxon>
        <taxon>Craniata</taxon>
        <taxon>Vertebrata</taxon>
        <taxon>Euteleostomi</taxon>
        <taxon>Archelosauria</taxon>
        <taxon>Archosauria</taxon>
        <taxon>Dinosauria</taxon>
        <taxon>Saurischia</taxon>
        <taxon>Theropoda</taxon>
        <taxon>Coelurosauria</taxon>
        <taxon>Aves</taxon>
        <taxon>Neognathae</taxon>
        <taxon>Galloanserae</taxon>
        <taxon>Anseriformes</taxon>
        <taxon>Anatidae</taxon>
        <taxon>Anserinae</taxon>
        <taxon>Anser</taxon>
    </lineage>
</organism>
<evidence type="ECO:0000259" key="2">
    <source>
        <dbReference type="PROSITE" id="PS50010"/>
    </source>
</evidence>
<dbReference type="PROSITE" id="PS50010">
    <property type="entry name" value="DH_2"/>
    <property type="match status" value="1"/>
</dbReference>
<name>A0A8B9E5H9_ANSCY</name>
<dbReference type="GO" id="GO:0005085">
    <property type="term" value="F:guanyl-nucleotide exchange factor activity"/>
    <property type="evidence" value="ECO:0007669"/>
    <property type="project" value="InterPro"/>
</dbReference>
<dbReference type="SUPFAM" id="SSF48065">
    <property type="entry name" value="DBL homology domain (DH-domain)"/>
    <property type="match status" value="1"/>
</dbReference>
<evidence type="ECO:0000313" key="4">
    <source>
        <dbReference type="Proteomes" id="UP000694521"/>
    </source>
</evidence>
<sequence>MNQGWFFVVVKQGKDKQKQDLENCLSTVKIIDCGTYDFCCFKSKSWHEFIKAQQTEQKDVNSRLEVKKEEAVWELFTSECTYFLDHLLVLKMIFMNTLKYLQSKEFLLDVDLWKLFANLEELNKFFQGELCQTHQIYCLNYTSAVFYLENLRQREDFGIYLKWCEQNEQCKRLHLPELLVAPLHRLTRYPLLLNNIWKRSTDETEKGSIWSVKEKVEKSIRDLEGKVKWLDNFQKFRQLHEVIIWPQIWDRDKRFFVPECLKQNLRENSSENLLSSASRLLLHEGRLTLAESTRLLDVYLFLFDDFLLITKIKRNKKKYGGSDTGLIPVCPSLAPELQSLIREGGFCSVLDQPIPLDRLILKNVDPIHITVFSLRNAFLIQHENRYRQCIAVFLLQAQTDTAKKTWMSQIEMAISNYTKQDETRKSTLFCFPAESSEI</sequence>
<protein>
    <submittedName>
        <fullName evidence="3">Pleckstrin homology and RhoGEF domain containing G7</fullName>
    </submittedName>
</protein>
<dbReference type="SMART" id="SM00233">
    <property type="entry name" value="PH"/>
    <property type="match status" value="1"/>
</dbReference>
<dbReference type="InterPro" id="IPR001849">
    <property type="entry name" value="PH_domain"/>
</dbReference>
<dbReference type="SUPFAM" id="SSF50729">
    <property type="entry name" value="PH domain-like"/>
    <property type="match status" value="1"/>
</dbReference>
<dbReference type="Gene3D" id="2.30.29.30">
    <property type="entry name" value="Pleckstrin-homology domain (PH domain)/Phosphotyrosine-binding domain (PTB)"/>
    <property type="match status" value="1"/>
</dbReference>
<dbReference type="PANTHER" id="PTHR13217">
    <property type="entry name" value="PLECKSTRIN HOMOLOGY DOMAIN-CONTAINING FAMILY G MEMBER 7"/>
    <property type="match status" value="1"/>
</dbReference>
<dbReference type="SMART" id="SM00325">
    <property type="entry name" value="RhoGEF"/>
    <property type="match status" value="1"/>
</dbReference>
<reference evidence="3" key="1">
    <citation type="submission" date="2025-08" db="UniProtKB">
        <authorList>
            <consortium name="Ensembl"/>
        </authorList>
    </citation>
    <scope>IDENTIFICATION</scope>
</reference>
<dbReference type="InterPro" id="IPR040181">
    <property type="entry name" value="PKHG5/7"/>
</dbReference>
<feature type="domain" description="PH" evidence="1">
    <location>
        <begin position="280"/>
        <end position="415"/>
    </location>
</feature>
<dbReference type="CDD" id="cd13245">
    <property type="entry name" value="PH_PLEKHG7"/>
    <property type="match status" value="1"/>
</dbReference>
<dbReference type="InterPro" id="IPR011993">
    <property type="entry name" value="PH-like_dom_sf"/>
</dbReference>
<dbReference type="InterPro" id="IPR035899">
    <property type="entry name" value="DBL_dom_sf"/>
</dbReference>
<evidence type="ECO:0000259" key="1">
    <source>
        <dbReference type="PROSITE" id="PS50003"/>
    </source>
</evidence>
<feature type="domain" description="DH" evidence="2">
    <location>
        <begin position="84"/>
        <end position="226"/>
    </location>
</feature>
<dbReference type="Proteomes" id="UP000694521">
    <property type="component" value="Unplaced"/>
</dbReference>
<dbReference type="AlphaFoldDB" id="A0A8B9E5H9"/>
<dbReference type="Gene3D" id="1.20.900.10">
    <property type="entry name" value="Dbl homology (DH) domain"/>
    <property type="match status" value="2"/>
</dbReference>
<dbReference type="GO" id="GO:0007266">
    <property type="term" value="P:Rho protein signal transduction"/>
    <property type="evidence" value="ECO:0007669"/>
    <property type="project" value="TreeGrafter"/>
</dbReference>
<dbReference type="InterPro" id="IPR000219">
    <property type="entry name" value="DH_dom"/>
</dbReference>
<dbReference type="PANTHER" id="PTHR13217:SF6">
    <property type="entry name" value="PLECKSTRIN HOMOLOGY DOMAIN-CONTAINING FAMILY G MEMBER 7"/>
    <property type="match status" value="1"/>
</dbReference>